<gene>
    <name evidence="2" type="ORF">CEK71_06390</name>
</gene>
<dbReference type="OrthoDB" id="9808408at2"/>
<dbReference type="KEGG" id="mpsy:CEK71_06390"/>
<dbReference type="Pfam" id="PF02518">
    <property type="entry name" value="HATPase_c"/>
    <property type="match status" value="1"/>
</dbReference>
<sequence>MRIDDIFLDVDTAIPCGLIISELLTNSLKHAFPEGRRGTIAITFTEDAGEFILVIADTGVGFPSRVDFRNCTSLGLQLVTTLTNQLMGEMTLDGQDGAAFTFYALLTLFKESHDV</sequence>
<keyword evidence="3" id="KW-1185">Reference proteome</keyword>
<protein>
    <recommendedName>
        <fullName evidence="1">Histidine kinase/HSP90-like ATPase domain-containing protein</fullName>
    </recommendedName>
</protein>
<dbReference type="Gene3D" id="3.30.565.10">
    <property type="entry name" value="Histidine kinase-like ATPase, C-terminal domain"/>
    <property type="match status" value="1"/>
</dbReference>
<dbReference type="EMBL" id="CP022129">
    <property type="protein sequence ID" value="ASF45728.1"/>
    <property type="molecule type" value="Genomic_DNA"/>
</dbReference>
<dbReference type="SUPFAM" id="SSF55874">
    <property type="entry name" value="ATPase domain of HSP90 chaperone/DNA topoisomerase II/histidine kinase"/>
    <property type="match status" value="1"/>
</dbReference>
<name>A0A1Z4BWS5_9GAMM</name>
<reference evidence="2 3" key="1">
    <citation type="submission" date="2017-06" db="EMBL/GenBank/DDBJ databases">
        <title>Genome Sequencing of the methanotroph Methylovulum psychrotolerants str. HV10-M2 isolated from a high-altitude environment.</title>
        <authorList>
            <person name="Mateos-Rivera A."/>
        </authorList>
    </citation>
    <scope>NUCLEOTIDE SEQUENCE [LARGE SCALE GENOMIC DNA]</scope>
    <source>
        <strain evidence="2 3">HV10_M2</strain>
    </source>
</reference>
<evidence type="ECO:0000259" key="1">
    <source>
        <dbReference type="SMART" id="SM00387"/>
    </source>
</evidence>
<dbReference type="InterPro" id="IPR036890">
    <property type="entry name" value="HATPase_C_sf"/>
</dbReference>
<evidence type="ECO:0000313" key="2">
    <source>
        <dbReference type="EMBL" id="ASF45728.1"/>
    </source>
</evidence>
<feature type="domain" description="Histidine kinase/HSP90-like ATPase" evidence="1">
    <location>
        <begin position="11"/>
        <end position="108"/>
    </location>
</feature>
<dbReference type="AlphaFoldDB" id="A0A1Z4BWS5"/>
<accession>A0A1Z4BWS5</accession>
<dbReference type="PANTHER" id="PTHR43065">
    <property type="entry name" value="SENSOR HISTIDINE KINASE"/>
    <property type="match status" value="1"/>
</dbReference>
<dbReference type="SMART" id="SM00387">
    <property type="entry name" value="HATPase_c"/>
    <property type="match status" value="1"/>
</dbReference>
<organism evidence="2 3">
    <name type="scientific">Methylovulum psychrotolerans</name>
    <dbReference type="NCBI Taxonomy" id="1704499"/>
    <lineage>
        <taxon>Bacteria</taxon>
        <taxon>Pseudomonadati</taxon>
        <taxon>Pseudomonadota</taxon>
        <taxon>Gammaproteobacteria</taxon>
        <taxon>Methylococcales</taxon>
        <taxon>Methylococcaceae</taxon>
        <taxon>Methylovulum</taxon>
    </lineage>
</organism>
<proteinExistence type="predicted"/>
<dbReference type="Proteomes" id="UP000197019">
    <property type="component" value="Chromosome"/>
</dbReference>
<evidence type="ECO:0000313" key="3">
    <source>
        <dbReference type="Proteomes" id="UP000197019"/>
    </source>
</evidence>
<dbReference type="InterPro" id="IPR003594">
    <property type="entry name" value="HATPase_dom"/>
</dbReference>
<dbReference type="PANTHER" id="PTHR43065:SF23">
    <property type="entry name" value="SENSOR HISTIDINE KINASE PDTAS"/>
    <property type="match status" value="1"/>
</dbReference>